<dbReference type="Gene3D" id="2.60.120.280">
    <property type="entry name" value="Regulatory protein AraC"/>
    <property type="match status" value="1"/>
</dbReference>
<dbReference type="PROSITE" id="PS00041">
    <property type="entry name" value="HTH_ARAC_FAMILY_1"/>
    <property type="match status" value="1"/>
</dbReference>
<dbReference type="InterPro" id="IPR037923">
    <property type="entry name" value="HTH-like"/>
</dbReference>
<organism evidence="5 6">
    <name type="scientific">Lacibacter luteus</name>
    <dbReference type="NCBI Taxonomy" id="2508719"/>
    <lineage>
        <taxon>Bacteria</taxon>
        <taxon>Pseudomonadati</taxon>
        <taxon>Bacteroidota</taxon>
        <taxon>Chitinophagia</taxon>
        <taxon>Chitinophagales</taxon>
        <taxon>Chitinophagaceae</taxon>
        <taxon>Lacibacter</taxon>
    </lineage>
</organism>
<dbReference type="AlphaFoldDB" id="A0A4Q1CL46"/>
<protein>
    <submittedName>
        <fullName evidence="5">AraC family transcriptional regulator</fullName>
    </submittedName>
</protein>
<reference evidence="5 6" key="1">
    <citation type="submission" date="2019-01" db="EMBL/GenBank/DDBJ databases">
        <title>Lacibacter sp. strain TTM-7.</title>
        <authorList>
            <person name="Chen W.-M."/>
        </authorList>
    </citation>
    <scope>NUCLEOTIDE SEQUENCE [LARGE SCALE GENOMIC DNA]</scope>
    <source>
        <strain evidence="5 6">TTM-7</strain>
    </source>
</reference>
<dbReference type="SMART" id="SM00342">
    <property type="entry name" value="HTH_ARAC"/>
    <property type="match status" value="1"/>
</dbReference>
<dbReference type="InterPro" id="IPR009057">
    <property type="entry name" value="Homeodomain-like_sf"/>
</dbReference>
<keyword evidence="6" id="KW-1185">Reference proteome</keyword>
<keyword evidence="2" id="KW-0238">DNA-binding</keyword>
<evidence type="ECO:0000313" key="6">
    <source>
        <dbReference type="Proteomes" id="UP000290204"/>
    </source>
</evidence>
<dbReference type="SUPFAM" id="SSF51215">
    <property type="entry name" value="Regulatory protein AraC"/>
    <property type="match status" value="1"/>
</dbReference>
<dbReference type="Proteomes" id="UP000290204">
    <property type="component" value="Unassembled WGS sequence"/>
</dbReference>
<dbReference type="Pfam" id="PF12833">
    <property type="entry name" value="HTH_18"/>
    <property type="match status" value="1"/>
</dbReference>
<evidence type="ECO:0000256" key="1">
    <source>
        <dbReference type="ARBA" id="ARBA00023015"/>
    </source>
</evidence>
<dbReference type="CDD" id="cd06986">
    <property type="entry name" value="cupin_MmsR-like_N"/>
    <property type="match status" value="1"/>
</dbReference>
<proteinExistence type="predicted"/>
<dbReference type="RefSeq" id="WP_129129075.1">
    <property type="nucleotide sequence ID" value="NZ_SDHW01000001.1"/>
</dbReference>
<dbReference type="PROSITE" id="PS01124">
    <property type="entry name" value="HTH_ARAC_FAMILY_2"/>
    <property type="match status" value="1"/>
</dbReference>
<evidence type="ECO:0000256" key="3">
    <source>
        <dbReference type="ARBA" id="ARBA00023163"/>
    </source>
</evidence>
<dbReference type="GO" id="GO:0043565">
    <property type="term" value="F:sequence-specific DNA binding"/>
    <property type="evidence" value="ECO:0007669"/>
    <property type="project" value="InterPro"/>
</dbReference>
<dbReference type="SUPFAM" id="SSF46689">
    <property type="entry name" value="Homeodomain-like"/>
    <property type="match status" value="2"/>
</dbReference>
<dbReference type="GO" id="GO:0003700">
    <property type="term" value="F:DNA-binding transcription factor activity"/>
    <property type="evidence" value="ECO:0007669"/>
    <property type="project" value="InterPro"/>
</dbReference>
<comment type="caution">
    <text evidence="5">The sequence shown here is derived from an EMBL/GenBank/DDBJ whole genome shotgun (WGS) entry which is preliminary data.</text>
</comment>
<name>A0A4Q1CL46_9BACT</name>
<evidence type="ECO:0000313" key="5">
    <source>
        <dbReference type="EMBL" id="RXK61703.1"/>
    </source>
</evidence>
<dbReference type="OrthoDB" id="9813413at2"/>
<dbReference type="InterPro" id="IPR018060">
    <property type="entry name" value="HTH_AraC"/>
</dbReference>
<dbReference type="InterPro" id="IPR018062">
    <property type="entry name" value="HTH_AraC-typ_CS"/>
</dbReference>
<dbReference type="Gene3D" id="1.10.10.60">
    <property type="entry name" value="Homeodomain-like"/>
    <property type="match status" value="2"/>
</dbReference>
<keyword evidence="1" id="KW-0805">Transcription regulation</keyword>
<gene>
    <name evidence="5" type="ORF">ESA94_01425</name>
</gene>
<feature type="domain" description="HTH araC/xylS-type" evidence="4">
    <location>
        <begin position="200"/>
        <end position="298"/>
    </location>
</feature>
<evidence type="ECO:0000259" key="4">
    <source>
        <dbReference type="PROSITE" id="PS01124"/>
    </source>
</evidence>
<sequence length="309" mass="36412">MARNQPKQVKKQEGFEGQRMIVLPKKIERDILLRDAIIRPLFITDIGYYPKARHHYVHRKNGCDQYIFIYCTKGKGWIEYNRKHMLLLPSQFVIIPANAAHKYGADENDPWSIYWFHFKGKLATAIVDLLVQKIKTQQPHIVHAEEMIRLFDLMYGNLEKGYSVDNLRFINMTLYHFLASLLYEDQFRIESPNRENNMIAAVIAHMQKNIDSVFTLQELAGFANLSSSHFSALFRTATGYPPMEYFNQLKIQKACQLLLFTDRSVKEIAHELGINDPYYFSRMFTKLMEMSPSIYRSRKRQLEVLVHHR</sequence>
<dbReference type="PANTHER" id="PTHR43280:SF30">
    <property type="entry name" value="MMSAB OPERON REGULATORY PROTEIN"/>
    <property type="match status" value="1"/>
</dbReference>
<dbReference type="EMBL" id="SDHW01000001">
    <property type="protein sequence ID" value="RXK61703.1"/>
    <property type="molecule type" value="Genomic_DNA"/>
</dbReference>
<keyword evidence="3" id="KW-0804">Transcription</keyword>
<dbReference type="Pfam" id="PF02311">
    <property type="entry name" value="AraC_binding"/>
    <property type="match status" value="1"/>
</dbReference>
<accession>A0A4Q1CL46</accession>
<dbReference type="InterPro" id="IPR003313">
    <property type="entry name" value="AraC-bd"/>
</dbReference>
<evidence type="ECO:0000256" key="2">
    <source>
        <dbReference type="ARBA" id="ARBA00023125"/>
    </source>
</evidence>
<dbReference type="PANTHER" id="PTHR43280">
    <property type="entry name" value="ARAC-FAMILY TRANSCRIPTIONAL REGULATOR"/>
    <property type="match status" value="1"/>
</dbReference>